<sequence>MREKAVLAIGDAYEVPWDTVPLAALEARKRASSSQSRKGAGSALKRQYGSQSSSASLTSPQRTKYTRRHSASGSSTEPGVRSPLAPVPPAPQEYTGPTRDWNVLPQCCGGEHARGPGSTGQDVYSELDNFLLFNLETSTKDALLRARERLSAYIRFLELDYGTAGTERLCAACLEATRELVQLWFHQANRLTVRTGTYFIMSEKNMYSFNQNSSRKHDLLVLHFRGLCSLGWQVAFDEPNLRVLECNLKPPKEVLEVSDIKTPKSTVTEGVDEPPARELSPAPIQPVRTRGQEDVESTGHRPSLRDYIERDLEKRGHKSATALLGEQGASPQYEAGNFSSNDEYPDSDDYSMMSFESADGNKDIQQKYKLTSAVHAMTTGIAGLFKKRGPHGEVYSRSGSSSREQRNSVDRDNTPASVRPSSLPQTWDMIPLGGGPRPAAQAYSADLASHSDPQERKNLYIINQWLEECYSKTLYNYDRLEVDLSESRLPYPEASSTEDGKGSAAGSRRQSLAESSTTTIRLPFESNTFPAIFCPGILYMLTFPQWLPFLNEIKRCMVPGAPVTAVLYDFNDSNMDDDGSKVMFPTTLELKKVFQAIRFEAIKRGLQVFPIRNIAPIFRQVGFKNVKYTVLTFKRGDFVNEMGFVNELLATFHYDFLVRTFLTDRSKYPVGTDPQTLPRRYIDEHMGQIDDNAGCLRLIAITAEKPE</sequence>
<dbReference type="Gene3D" id="3.40.50.150">
    <property type="entry name" value="Vaccinia Virus protein VP39"/>
    <property type="match status" value="1"/>
</dbReference>
<dbReference type="SUPFAM" id="SSF53335">
    <property type="entry name" value="S-adenosyl-L-methionine-dependent methyltransferases"/>
    <property type="match status" value="1"/>
</dbReference>
<feature type="compositionally biased region" description="Basic and acidic residues" evidence="1">
    <location>
        <begin position="403"/>
        <end position="413"/>
    </location>
</feature>
<feature type="compositionally biased region" description="Low complexity" evidence="1">
    <location>
        <begin position="32"/>
        <end position="43"/>
    </location>
</feature>
<dbReference type="InterPro" id="IPR029063">
    <property type="entry name" value="SAM-dependent_MTases_sf"/>
</dbReference>
<feature type="region of interest" description="Disordered" evidence="1">
    <location>
        <begin position="27"/>
        <end position="98"/>
    </location>
</feature>
<feature type="region of interest" description="Disordered" evidence="1">
    <location>
        <begin position="491"/>
        <end position="514"/>
    </location>
</feature>
<dbReference type="Proteomes" id="UP000000591">
    <property type="component" value="Chromosome I"/>
</dbReference>
<accession>Q75EA6</accession>
<feature type="compositionally biased region" description="Basic and acidic residues" evidence="1">
    <location>
        <begin position="290"/>
        <end position="306"/>
    </location>
</feature>
<dbReference type="RefSeq" id="NP_982714.1">
    <property type="nucleotide sequence ID" value="NM_208067.1"/>
</dbReference>
<organism evidence="2 3">
    <name type="scientific">Eremothecium gossypii (strain ATCC 10895 / CBS 109.51 / FGSC 9923 / NRRL Y-1056)</name>
    <name type="common">Yeast</name>
    <name type="synonym">Ashbya gossypii</name>
    <dbReference type="NCBI Taxonomy" id="284811"/>
    <lineage>
        <taxon>Eukaryota</taxon>
        <taxon>Fungi</taxon>
        <taxon>Dikarya</taxon>
        <taxon>Ascomycota</taxon>
        <taxon>Saccharomycotina</taxon>
        <taxon>Saccharomycetes</taxon>
        <taxon>Saccharomycetales</taxon>
        <taxon>Saccharomycetaceae</taxon>
        <taxon>Eremothecium</taxon>
    </lineage>
</organism>
<evidence type="ECO:0000313" key="3">
    <source>
        <dbReference type="Proteomes" id="UP000000591"/>
    </source>
</evidence>
<dbReference type="STRING" id="284811.Q75EA6"/>
<dbReference type="OrthoDB" id="10256176at2759"/>
<dbReference type="AlphaFoldDB" id="Q75EA6"/>
<dbReference type="eggNOG" id="ENOG502QRP4">
    <property type="taxonomic scope" value="Eukaryota"/>
</dbReference>
<name>Q75EA6_EREGS</name>
<gene>
    <name evidence="2" type="ORF">AGOS_AAR171W</name>
</gene>
<feature type="compositionally biased region" description="Low complexity" evidence="1">
    <location>
        <begin position="50"/>
        <end position="59"/>
    </location>
</feature>
<dbReference type="FunCoup" id="Q75EA6">
    <property type="interactions" value="258"/>
</dbReference>
<dbReference type="HOGENOM" id="CLU_390269_0_0_1"/>
<dbReference type="GeneID" id="4618750"/>
<evidence type="ECO:0000256" key="1">
    <source>
        <dbReference type="SAM" id="MobiDB-lite"/>
    </source>
</evidence>
<feature type="region of interest" description="Disordered" evidence="1">
    <location>
        <begin position="259"/>
        <end position="306"/>
    </location>
</feature>
<dbReference type="InParanoid" id="Q75EA6"/>
<feature type="compositionally biased region" description="Polar residues" evidence="1">
    <location>
        <begin position="414"/>
        <end position="425"/>
    </location>
</feature>
<feature type="region of interest" description="Disordered" evidence="1">
    <location>
        <begin position="322"/>
        <end position="355"/>
    </location>
</feature>
<dbReference type="OMA" id="HIHPTKH"/>
<keyword evidence="3" id="KW-1185">Reference proteome</keyword>
<protein>
    <submittedName>
        <fullName evidence="2">AAR171Wp</fullName>
    </submittedName>
</protein>
<dbReference type="KEGG" id="ago:AGOS_AAR171W"/>
<evidence type="ECO:0000313" key="2">
    <source>
        <dbReference type="EMBL" id="AAS50538.1"/>
    </source>
</evidence>
<reference evidence="3" key="2">
    <citation type="journal article" date="2013" name="G3 (Bethesda)">
        <title>Genomes of Ashbya fungi isolated from insects reveal four mating-type loci, numerous translocations, lack of transposons, and distinct gene duplications.</title>
        <authorList>
            <person name="Dietrich F.S."/>
            <person name="Voegeli S."/>
            <person name="Kuo S."/>
            <person name="Philippsen P."/>
        </authorList>
    </citation>
    <scope>GENOME REANNOTATION</scope>
    <source>
        <strain evidence="3">ATCC 10895 / CBS 109.51 / FGSC 9923 / NRRL Y-1056</strain>
    </source>
</reference>
<reference evidence="2 3" key="1">
    <citation type="journal article" date="2004" name="Science">
        <title>The Ashbya gossypii genome as a tool for mapping the ancient Saccharomyces cerevisiae genome.</title>
        <authorList>
            <person name="Dietrich F.S."/>
            <person name="Voegeli S."/>
            <person name="Brachat S."/>
            <person name="Lerch A."/>
            <person name="Gates K."/>
            <person name="Steiner S."/>
            <person name="Mohr C."/>
            <person name="Pohlmann R."/>
            <person name="Luedi P."/>
            <person name="Choi S."/>
            <person name="Wing R.A."/>
            <person name="Flavier A."/>
            <person name="Gaffney T.D."/>
            <person name="Philippsen P."/>
        </authorList>
    </citation>
    <scope>NUCLEOTIDE SEQUENCE [LARGE SCALE GENOMIC DNA]</scope>
    <source>
        <strain evidence="3">ATCC 10895 / CBS 109.51 / FGSC 9923 / NRRL Y-1056</strain>
    </source>
</reference>
<feature type="region of interest" description="Disordered" evidence="1">
    <location>
        <begin position="387"/>
        <end position="428"/>
    </location>
</feature>
<dbReference type="EMBL" id="AE016814">
    <property type="protein sequence ID" value="AAS50538.1"/>
    <property type="molecule type" value="Genomic_DNA"/>
</dbReference>
<proteinExistence type="predicted"/>